<dbReference type="HOGENOM" id="CLU_2211541_0_0_1"/>
<name>A0A0C3A0T8_9AGAM</name>
<evidence type="ECO:0000313" key="2">
    <source>
        <dbReference type="Proteomes" id="UP000053989"/>
    </source>
</evidence>
<dbReference type="Proteomes" id="UP000053989">
    <property type="component" value="Unassembled WGS sequence"/>
</dbReference>
<reference evidence="1 2" key="1">
    <citation type="submission" date="2014-04" db="EMBL/GenBank/DDBJ databases">
        <authorList>
            <consortium name="DOE Joint Genome Institute"/>
            <person name="Kuo A."/>
            <person name="Kohler A."/>
            <person name="Nagy L.G."/>
            <person name="Floudas D."/>
            <person name="Copeland A."/>
            <person name="Barry K.W."/>
            <person name="Cichocki N."/>
            <person name="Veneault-Fourrey C."/>
            <person name="LaButti K."/>
            <person name="Lindquist E.A."/>
            <person name="Lipzen A."/>
            <person name="Lundell T."/>
            <person name="Morin E."/>
            <person name="Murat C."/>
            <person name="Sun H."/>
            <person name="Tunlid A."/>
            <person name="Henrissat B."/>
            <person name="Grigoriev I.V."/>
            <person name="Hibbett D.S."/>
            <person name="Martin F."/>
            <person name="Nordberg H.P."/>
            <person name="Cantor M.N."/>
            <person name="Hua S.X."/>
        </authorList>
    </citation>
    <scope>NUCLEOTIDE SEQUENCE [LARGE SCALE GENOMIC DNA]</scope>
    <source>
        <strain evidence="1 2">Foug A</strain>
    </source>
</reference>
<protein>
    <submittedName>
        <fullName evidence="1">Uncharacterized protein</fullName>
    </submittedName>
</protein>
<keyword evidence="2" id="KW-1185">Reference proteome</keyword>
<organism evidence="1 2">
    <name type="scientific">Scleroderma citrinum Foug A</name>
    <dbReference type="NCBI Taxonomy" id="1036808"/>
    <lineage>
        <taxon>Eukaryota</taxon>
        <taxon>Fungi</taxon>
        <taxon>Dikarya</taxon>
        <taxon>Basidiomycota</taxon>
        <taxon>Agaricomycotina</taxon>
        <taxon>Agaricomycetes</taxon>
        <taxon>Agaricomycetidae</taxon>
        <taxon>Boletales</taxon>
        <taxon>Sclerodermatineae</taxon>
        <taxon>Sclerodermataceae</taxon>
        <taxon>Scleroderma</taxon>
    </lineage>
</organism>
<reference evidence="2" key="2">
    <citation type="submission" date="2015-01" db="EMBL/GenBank/DDBJ databases">
        <title>Evolutionary Origins and Diversification of the Mycorrhizal Mutualists.</title>
        <authorList>
            <consortium name="DOE Joint Genome Institute"/>
            <consortium name="Mycorrhizal Genomics Consortium"/>
            <person name="Kohler A."/>
            <person name="Kuo A."/>
            <person name="Nagy L.G."/>
            <person name="Floudas D."/>
            <person name="Copeland A."/>
            <person name="Barry K.W."/>
            <person name="Cichocki N."/>
            <person name="Veneault-Fourrey C."/>
            <person name="LaButti K."/>
            <person name="Lindquist E.A."/>
            <person name="Lipzen A."/>
            <person name="Lundell T."/>
            <person name="Morin E."/>
            <person name="Murat C."/>
            <person name="Riley R."/>
            <person name="Ohm R."/>
            <person name="Sun H."/>
            <person name="Tunlid A."/>
            <person name="Henrissat B."/>
            <person name="Grigoriev I.V."/>
            <person name="Hibbett D.S."/>
            <person name="Martin F."/>
        </authorList>
    </citation>
    <scope>NUCLEOTIDE SEQUENCE [LARGE SCALE GENOMIC DNA]</scope>
    <source>
        <strain evidence="2">Foug A</strain>
    </source>
</reference>
<gene>
    <name evidence="1" type="ORF">SCLCIDRAFT_28192</name>
</gene>
<dbReference type="InParanoid" id="A0A0C3A0T8"/>
<dbReference type="EMBL" id="KN822088">
    <property type="protein sequence ID" value="KIM58297.1"/>
    <property type="molecule type" value="Genomic_DNA"/>
</dbReference>
<dbReference type="AlphaFoldDB" id="A0A0C3A0T8"/>
<accession>A0A0C3A0T8</accession>
<sequence length="107" mass="11906">MNIILFNPPLYSPSSSLYPSPLPSTKSSCPEVIICAQPPTIQPSKYDLAFMKTAMLMDLQILASFKPHPHPKILKPQLASDILADRAWLTYLMPNASSLIYTLPLHL</sequence>
<proteinExistence type="predicted"/>
<evidence type="ECO:0000313" key="1">
    <source>
        <dbReference type="EMBL" id="KIM58297.1"/>
    </source>
</evidence>